<dbReference type="Gene3D" id="3.90.1150.10">
    <property type="entry name" value="Aspartate Aminotransferase, domain 1"/>
    <property type="match status" value="1"/>
</dbReference>
<evidence type="ECO:0000313" key="8">
    <source>
        <dbReference type="EMBL" id="MBZ5963083.1"/>
    </source>
</evidence>
<dbReference type="Gene3D" id="3.40.640.10">
    <property type="entry name" value="Type I PLP-dependent aspartate aminotransferase-like (Major domain)"/>
    <property type="match status" value="1"/>
</dbReference>
<dbReference type="AlphaFoldDB" id="A0A9Q3SYW5"/>
<accession>A0A9Q3SYW5</accession>
<dbReference type="InterPro" id="IPR050596">
    <property type="entry name" value="AspAT/PAT-like"/>
</dbReference>
<dbReference type="GO" id="GO:0006520">
    <property type="term" value="P:amino acid metabolic process"/>
    <property type="evidence" value="ECO:0007669"/>
    <property type="project" value="InterPro"/>
</dbReference>
<comment type="cofactor">
    <cofactor evidence="1 6">
        <name>pyridoxal 5'-phosphate</name>
        <dbReference type="ChEBI" id="CHEBI:597326"/>
    </cofactor>
</comment>
<dbReference type="InterPro" id="IPR004839">
    <property type="entry name" value="Aminotransferase_I/II_large"/>
</dbReference>
<evidence type="ECO:0000313" key="9">
    <source>
        <dbReference type="Proteomes" id="UP000752647"/>
    </source>
</evidence>
<dbReference type="CDD" id="cd00609">
    <property type="entry name" value="AAT_like"/>
    <property type="match status" value="1"/>
</dbReference>
<dbReference type="InterPro" id="IPR004838">
    <property type="entry name" value="NHTrfase_class1_PyrdxlP-BS"/>
</dbReference>
<dbReference type="InterPro" id="IPR015422">
    <property type="entry name" value="PyrdxlP-dep_Trfase_small"/>
</dbReference>
<evidence type="ECO:0000256" key="3">
    <source>
        <dbReference type="ARBA" id="ARBA00022576"/>
    </source>
</evidence>
<dbReference type="EC" id="2.6.1.-" evidence="6"/>
<dbReference type="Pfam" id="PF00155">
    <property type="entry name" value="Aminotran_1_2"/>
    <property type="match status" value="1"/>
</dbReference>
<dbReference type="PANTHER" id="PTHR46383:SF1">
    <property type="entry name" value="ASPARTATE AMINOTRANSFERASE"/>
    <property type="match status" value="1"/>
</dbReference>
<proteinExistence type="inferred from homology"/>
<name>A0A9Q3SYW5_9LACO</name>
<evidence type="ECO:0000256" key="1">
    <source>
        <dbReference type="ARBA" id="ARBA00001933"/>
    </source>
</evidence>
<evidence type="ECO:0000256" key="6">
    <source>
        <dbReference type="RuleBase" id="RU000481"/>
    </source>
</evidence>
<keyword evidence="4 6" id="KW-0808">Transferase</keyword>
<dbReference type="RefSeq" id="WP_224143057.1">
    <property type="nucleotide sequence ID" value="NZ_CBCPIF010000001.1"/>
</dbReference>
<comment type="similarity">
    <text evidence="2 6">Belongs to the class-I pyridoxal-phosphate-dependent aminotransferase family.</text>
</comment>
<dbReference type="GO" id="GO:0008483">
    <property type="term" value="F:transaminase activity"/>
    <property type="evidence" value="ECO:0007669"/>
    <property type="project" value="UniProtKB-KW"/>
</dbReference>
<keyword evidence="3 6" id="KW-0032">Aminotransferase</keyword>
<dbReference type="GO" id="GO:0030170">
    <property type="term" value="F:pyridoxal phosphate binding"/>
    <property type="evidence" value="ECO:0007669"/>
    <property type="project" value="InterPro"/>
</dbReference>
<evidence type="ECO:0000256" key="2">
    <source>
        <dbReference type="ARBA" id="ARBA00007441"/>
    </source>
</evidence>
<comment type="caution">
    <text evidence="8">The sequence shown here is derived from an EMBL/GenBank/DDBJ whole genome shotgun (WGS) entry which is preliminary data.</text>
</comment>
<feature type="domain" description="Aminotransferase class I/classII large" evidence="7">
    <location>
        <begin position="30"/>
        <end position="385"/>
    </location>
</feature>
<dbReference type="InterPro" id="IPR015421">
    <property type="entry name" value="PyrdxlP-dep_Trfase_major"/>
</dbReference>
<reference evidence="8" key="1">
    <citation type="submission" date="2021-05" db="EMBL/GenBank/DDBJ databases">
        <title>Pangenome of Leuconostoc gelidum warrants species status for Leuconostoc gelidum subsp. gasicomitatum.</title>
        <authorList>
            <person name="Johansson P."/>
            <person name="Sade E."/>
            <person name="Hultman J."/>
            <person name="Auvinen P."/>
            <person name="Bjorkroth J."/>
        </authorList>
    </citation>
    <scope>NUCLEOTIDE SEQUENCE</scope>
    <source>
        <strain evidence="8">A.21.4</strain>
    </source>
</reference>
<dbReference type="InterPro" id="IPR015424">
    <property type="entry name" value="PyrdxlP-dep_Trfase"/>
</dbReference>
<dbReference type="SUPFAM" id="SSF53383">
    <property type="entry name" value="PLP-dependent transferases"/>
    <property type="match status" value="1"/>
</dbReference>
<evidence type="ECO:0000259" key="7">
    <source>
        <dbReference type="Pfam" id="PF00155"/>
    </source>
</evidence>
<evidence type="ECO:0000256" key="4">
    <source>
        <dbReference type="ARBA" id="ARBA00022679"/>
    </source>
</evidence>
<dbReference type="PROSITE" id="PS00105">
    <property type="entry name" value="AA_TRANSFER_CLASS_1"/>
    <property type="match status" value="1"/>
</dbReference>
<evidence type="ECO:0000256" key="5">
    <source>
        <dbReference type="ARBA" id="ARBA00022898"/>
    </source>
</evidence>
<gene>
    <name evidence="8" type="ORF">KIJ12_08010</name>
</gene>
<dbReference type="Proteomes" id="UP000752647">
    <property type="component" value="Unassembled WGS sequence"/>
</dbReference>
<organism evidence="8 9">
    <name type="scientific">Leuconostoc gasicomitatum</name>
    <dbReference type="NCBI Taxonomy" id="115778"/>
    <lineage>
        <taxon>Bacteria</taxon>
        <taxon>Bacillati</taxon>
        <taxon>Bacillota</taxon>
        <taxon>Bacilli</taxon>
        <taxon>Lactobacillales</taxon>
        <taxon>Lactobacillaceae</taxon>
        <taxon>Leuconostoc</taxon>
        <taxon>Leuconostoc gelidum group</taxon>
    </lineage>
</organism>
<dbReference type="PANTHER" id="PTHR46383">
    <property type="entry name" value="ASPARTATE AMINOTRANSFERASE"/>
    <property type="match status" value="1"/>
</dbReference>
<protein>
    <recommendedName>
        <fullName evidence="6">Aminotransferase</fullName>
        <ecNumber evidence="6">2.6.1.-</ecNumber>
    </recommendedName>
</protein>
<keyword evidence="5" id="KW-0663">Pyridoxal phosphate</keyword>
<dbReference type="EMBL" id="JAHBFI010000019">
    <property type="protein sequence ID" value="MBZ5963083.1"/>
    <property type="molecule type" value="Genomic_DNA"/>
</dbReference>
<sequence>MVSEKARAVQPAATLAMSKLAKDMQAEGIDVINLGVGESDFQTPKHIAEAAISAIESNKTSFYTPTSGVKELKQAIVNQVAKRYQASIELKNVTVTTGAKLSLYVLMQTLLNPNDIVVAAAPLWVSYIEQIKLAGGIVRTIQPKNDELKLTVDDLEKISDHVKLIIVNSPTNPTGQVYSRQELVELLDWAKSHDTYIILDEIYGQLVYNGAVFTSGLQIKTLENSRMIIVDGVSKAYAMTGWRIGWTLASSEIITVMNKLLDHMTSNPTAVAQYAAIAALNGDQSSVEVMRLAFEKRLNTTFDLLNTVPGLQVSTKPQGAFYLFPKVSTEVLLAAGVANTSELSMKILEEAHVAMPSGEGFGMAGYLRMGYAKEQEVLNEAVRRLTVFFQQYI</sequence>